<dbReference type="Proteomes" id="UP001157418">
    <property type="component" value="Unassembled WGS sequence"/>
</dbReference>
<feature type="domain" description="VQ" evidence="2">
    <location>
        <begin position="42"/>
        <end position="65"/>
    </location>
</feature>
<feature type="region of interest" description="Disordered" evidence="1">
    <location>
        <begin position="145"/>
        <end position="188"/>
    </location>
</feature>
<accession>A0AAU9PSM5</accession>
<dbReference type="InterPro" id="IPR008889">
    <property type="entry name" value="VQ"/>
</dbReference>
<keyword evidence="4" id="KW-1185">Reference proteome</keyword>
<comment type="caution">
    <text evidence="3">The sequence shown here is derived from an EMBL/GenBank/DDBJ whole genome shotgun (WGS) entry which is preliminary data.</text>
</comment>
<proteinExistence type="predicted"/>
<feature type="region of interest" description="Disordered" evidence="1">
    <location>
        <begin position="57"/>
        <end position="81"/>
    </location>
</feature>
<dbReference type="PANTHER" id="PTHR33783">
    <property type="entry name" value="PROTEIN HAIKU1"/>
    <property type="match status" value="1"/>
</dbReference>
<gene>
    <name evidence="3" type="ORF">LVIROSA_LOCUS38424</name>
</gene>
<reference evidence="3 4" key="1">
    <citation type="submission" date="2022-01" db="EMBL/GenBank/DDBJ databases">
        <authorList>
            <person name="Xiong W."/>
            <person name="Schranz E."/>
        </authorList>
    </citation>
    <scope>NUCLEOTIDE SEQUENCE [LARGE SCALE GENOMIC DNA]</scope>
</reference>
<evidence type="ECO:0000313" key="4">
    <source>
        <dbReference type="Proteomes" id="UP001157418"/>
    </source>
</evidence>
<feature type="region of interest" description="Disordered" evidence="1">
    <location>
        <begin position="231"/>
        <end position="265"/>
    </location>
</feature>
<feature type="compositionally biased region" description="Low complexity" evidence="1">
    <location>
        <begin position="247"/>
        <end position="265"/>
    </location>
</feature>
<protein>
    <recommendedName>
        <fullName evidence="2">VQ domain-containing protein</fullName>
    </recommendedName>
</protein>
<sequence>MDNPNYFGNRHDEHLGVNKIGKNIRKSPPPYFANPAIQPPYPQVYTVNKNDFRDTVQRLTGSPSHHQEPPPGPHRSSPIRMQKMRPPRLAPINVYRPQMPLLPPRPAAQYGQPPPMTSGDHMGWANAAESPISAYMRYLQHSVLDSGQRLPPPPPLFPSPRMTGPPPPPLLQSPVANRPFNPPSPTSQFLLSSPSGYLNLLSPLSPYPLLSPGYRFPPPLAPDFSFSPAAAQSGIFGPRPPPPPSPGMGFPSPGFFQFSSPRWRD</sequence>
<evidence type="ECO:0000313" key="3">
    <source>
        <dbReference type="EMBL" id="CAH1453159.1"/>
    </source>
</evidence>
<evidence type="ECO:0000259" key="2">
    <source>
        <dbReference type="Pfam" id="PF05678"/>
    </source>
</evidence>
<dbReference type="EMBL" id="CAKMRJ010005745">
    <property type="protein sequence ID" value="CAH1453159.1"/>
    <property type="molecule type" value="Genomic_DNA"/>
</dbReference>
<dbReference type="AlphaFoldDB" id="A0AAU9PSM5"/>
<dbReference type="PANTHER" id="PTHR33783:SF1">
    <property type="entry name" value="PROTEIN HAIKU1"/>
    <property type="match status" value="1"/>
</dbReference>
<dbReference type="InterPro" id="IPR039612">
    <property type="entry name" value="VQ_5/9/14"/>
</dbReference>
<dbReference type="Pfam" id="PF05678">
    <property type="entry name" value="VQ"/>
    <property type="match status" value="1"/>
</dbReference>
<evidence type="ECO:0000256" key="1">
    <source>
        <dbReference type="SAM" id="MobiDB-lite"/>
    </source>
</evidence>
<name>A0AAU9PSM5_9ASTR</name>
<feature type="compositionally biased region" description="Pro residues" evidence="1">
    <location>
        <begin position="150"/>
        <end position="171"/>
    </location>
</feature>
<organism evidence="3 4">
    <name type="scientific">Lactuca virosa</name>
    <dbReference type="NCBI Taxonomy" id="75947"/>
    <lineage>
        <taxon>Eukaryota</taxon>
        <taxon>Viridiplantae</taxon>
        <taxon>Streptophyta</taxon>
        <taxon>Embryophyta</taxon>
        <taxon>Tracheophyta</taxon>
        <taxon>Spermatophyta</taxon>
        <taxon>Magnoliopsida</taxon>
        <taxon>eudicotyledons</taxon>
        <taxon>Gunneridae</taxon>
        <taxon>Pentapetalae</taxon>
        <taxon>asterids</taxon>
        <taxon>campanulids</taxon>
        <taxon>Asterales</taxon>
        <taxon>Asteraceae</taxon>
        <taxon>Cichorioideae</taxon>
        <taxon>Cichorieae</taxon>
        <taxon>Lactucinae</taxon>
        <taxon>Lactuca</taxon>
    </lineage>
</organism>